<keyword evidence="2" id="KW-0813">Transport</keyword>
<keyword evidence="7" id="KW-0406">Ion transport</keyword>
<dbReference type="InterPro" id="IPR000531">
    <property type="entry name" value="Beta-barrel_TonB"/>
</dbReference>
<dbReference type="Pfam" id="PF00593">
    <property type="entry name" value="TonB_dep_Rec_b-barrel"/>
    <property type="match status" value="1"/>
</dbReference>
<dbReference type="SUPFAM" id="SSF56935">
    <property type="entry name" value="Porins"/>
    <property type="match status" value="1"/>
</dbReference>
<proteinExistence type="predicted"/>
<evidence type="ECO:0000313" key="13">
    <source>
        <dbReference type="Proteomes" id="UP000322084"/>
    </source>
</evidence>
<evidence type="ECO:0000256" key="3">
    <source>
        <dbReference type="ARBA" id="ARBA00022452"/>
    </source>
</evidence>
<dbReference type="GO" id="GO:0006826">
    <property type="term" value="P:iron ion transport"/>
    <property type="evidence" value="ECO:0007669"/>
    <property type="project" value="UniProtKB-KW"/>
</dbReference>
<evidence type="ECO:0000256" key="1">
    <source>
        <dbReference type="ARBA" id="ARBA00004571"/>
    </source>
</evidence>
<evidence type="ECO:0000256" key="4">
    <source>
        <dbReference type="ARBA" id="ARBA00022496"/>
    </source>
</evidence>
<accession>A0A5A7MQE4</accession>
<dbReference type="Gene3D" id="2.40.170.20">
    <property type="entry name" value="TonB-dependent receptor, beta-barrel domain"/>
    <property type="match status" value="1"/>
</dbReference>
<comment type="subcellular location">
    <subcellularLocation>
        <location evidence="1">Cell outer membrane</location>
        <topology evidence="1">Multi-pass membrane protein</topology>
    </subcellularLocation>
</comment>
<dbReference type="EMBL" id="BKCL01000005">
    <property type="protein sequence ID" value="GEQ98310.1"/>
    <property type="molecule type" value="Genomic_DNA"/>
</dbReference>
<dbReference type="Proteomes" id="UP000322084">
    <property type="component" value="Unassembled WGS sequence"/>
</dbReference>
<dbReference type="PANTHER" id="PTHR32552:SF81">
    <property type="entry name" value="TONB-DEPENDENT OUTER MEMBRANE RECEPTOR"/>
    <property type="match status" value="1"/>
</dbReference>
<evidence type="ECO:0000256" key="6">
    <source>
        <dbReference type="ARBA" id="ARBA00023004"/>
    </source>
</evidence>
<evidence type="ECO:0000256" key="8">
    <source>
        <dbReference type="ARBA" id="ARBA00023077"/>
    </source>
</evidence>
<keyword evidence="6" id="KW-0408">Iron</keyword>
<keyword evidence="3" id="KW-1134">Transmembrane beta strand</keyword>
<name>A0A5A7MQE4_9PROT</name>
<keyword evidence="5" id="KW-0812">Transmembrane</keyword>
<keyword evidence="4" id="KW-0410">Iron transport</keyword>
<dbReference type="GO" id="GO:0009279">
    <property type="term" value="C:cell outer membrane"/>
    <property type="evidence" value="ECO:0007669"/>
    <property type="project" value="UniProtKB-SubCell"/>
</dbReference>
<keyword evidence="10" id="KW-0998">Cell outer membrane</keyword>
<evidence type="ECO:0000259" key="11">
    <source>
        <dbReference type="Pfam" id="PF00593"/>
    </source>
</evidence>
<evidence type="ECO:0000313" key="12">
    <source>
        <dbReference type="EMBL" id="GEQ98310.1"/>
    </source>
</evidence>
<organism evidence="12 13">
    <name type="scientific">Iodidimonas gelatinilytica</name>
    <dbReference type="NCBI Taxonomy" id="1236966"/>
    <lineage>
        <taxon>Bacteria</taxon>
        <taxon>Pseudomonadati</taxon>
        <taxon>Pseudomonadota</taxon>
        <taxon>Alphaproteobacteria</taxon>
        <taxon>Iodidimonadales</taxon>
        <taxon>Iodidimonadaceae</taxon>
        <taxon>Iodidimonas</taxon>
    </lineage>
</organism>
<evidence type="ECO:0000256" key="2">
    <source>
        <dbReference type="ARBA" id="ARBA00022448"/>
    </source>
</evidence>
<reference evidence="12 13" key="1">
    <citation type="submission" date="2019-09" db="EMBL/GenBank/DDBJ databases">
        <title>NBRP : Genome information of microbial organism related human and environment.</title>
        <authorList>
            <person name="Hattori M."/>
            <person name="Oshima K."/>
            <person name="Inaba H."/>
            <person name="Suda W."/>
            <person name="Sakamoto M."/>
            <person name="Iino T."/>
            <person name="Kitahara M."/>
            <person name="Oshida Y."/>
            <person name="Iida T."/>
            <person name="Kudo T."/>
            <person name="Itoh T."/>
            <person name="Ohkuma M."/>
        </authorList>
    </citation>
    <scope>NUCLEOTIDE SEQUENCE [LARGE SCALE GENOMIC DNA]</scope>
    <source>
        <strain evidence="12 13">Hi-2</strain>
    </source>
</reference>
<sequence>MEATDKLSLTFGGRYFNFDIVSSGLETKPFVGFNNETRAVDISSGSDTFQIKGNASYKVSDDHLFYFTAAEGFRVGGTNDAAINPTGVPVPEGFDPDSLWNYEIGWKGGFFDNRLVVNAAAFVILWDNIQVEGLDPSGAFPIITNAGEAEIDGIEFDVTIRPIAGLDLSFGGSWQDARITESQPLSDPLSPSFDPNAGLKGDQLPNVPDFQALPRHNMNALSPAILMGSSGSISAIAAVLIRNSAKPAPLMCRLTATP</sequence>
<dbReference type="PANTHER" id="PTHR32552">
    <property type="entry name" value="FERRICHROME IRON RECEPTOR-RELATED"/>
    <property type="match status" value="1"/>
</dbReference>
<dbReference type="InterPro" id="IPR039426">
    <property type="entry name" value="TonB-dep_rcpt-like"/>
</dbReference>
<feature type="domain" description="TonB-dependent receptor-like beta-barrel" evidence="11">
    <location>
        <begin position="3"/>
        <end position="212"/>
    </location>
</feature>
<dbReference type="InterPro" id="IPR036942">
    <property type="entry name" value="Beta-barrel_TonB_sf"/>
</dbReference>
<keyword evidence="8" id="KW-0798">TonB box</keyword>
<keyword evidence="9" id="KW-0472">Membrane</keyword>
<protein>
    <recommendedName>
        <fullName evidence="11">TonB-dependent receptor-like beta-barrel domain-containing protein</fullName>
    </recommendedName>
</protein>
<evidence type="ECO:0000256" key="9">
    <source>
        <dbReference type="ARBA" id="ARBA00023136"/>
    </source>
</evidence>
<evidence type="ECO:0000256" key="10">
    <source>
        <dbReference type="ARBA" id="ARBA00023237"/>
    </source>
</evidence>
<gene>
    <name evidence="12" type="ORF">JCM17844_19470</name>
</gene>
<dbReference type="AlphaFoldDB" id="A0A5A7MQE4"/>
<comment type="caution">
    <text evidence="12">The sequence shown here is derived from an EMBL/GenBank/DDBJ whole genome shotgun (WGS) entry which is preliminary data.</text>
</comment>
<evidence type="ECO:0000256" key="7">
    <source>
        <dbReference type="ARBA" id="ARBA00023065"/>
    </source>
</evidence>
<evidence type="ECO:0000256" key="5">
    <source>
        <dbReference type="ARBA" id="ARBA00022692"/>
    </source>
</evidence>